<accession>A0A0N4YN62</accession>
<evidence type="ECO:0000313" key="1">
    <source>
        <dbReference type="EMBL" id="VDL82386.1"/>
    </source>
</evidence>
<protein>
    <submittedName>
        <fullName evidence="3">DUF2655 domain-containing protein</fullName>
    </submittedName>
</protein>
<keyword evidence="2" id="KW-1185">Reference proteome</keyword>
<evidence type="ECO:0000313" key="3">
    <source>
        <dbReference type="WBParaSite" id="NBR_0001866001-mRNA-1"/>
    </source>
</evidence>
<proteinExistence type="predicted"/>
<organism evidence="3">
    <name type="scientific">Nippostrongylus brasiliensis</name>
    <name type="common">Rat hookworm</name>
    <dbReference type="NCBI Taxonomy" id="27835"/>
    <lineage>
        <taxon>Eukaryota</taxon>
        <taxon>Metazoa</taxon>
        <taxon>Ecdysozoa</taxon>
        <taxon>Nematoda</taxon>
        <taxon>Chromadorea</taxon>
        <taxon>Rhabditida</taxon>
        <taxon>Rhabditina</taxon>
        <taxon>Rhabditomorpha</taxon>
        <taxon>Strongyloidea</taxon>
        <taxon>Heligmosomidae</taxon>
        <taxon>Nippostrongylus</taxon>
    </lineage>
</organism>
<reference evidence="3" key="1">
    <citation type="submission" date="2017-02" db="UniProtKB">
        <authorList>
            <consortium name="WormBaseParasite"/>
        </authorList>
    </citation>
    <scope>IDENTIFICATION</scope>
</reference>
<dbReference type="EMBL" id="UYSL01023593">
    <property type="protein sequence ID" value="VDL82386.1"/>
    <property type="molecule type" value="Genomic_DNA"/>
</dbReference>
<sequence length="103" mass="11326">MKPLLISLCKQCNYSLTAKVAEIVSDLSHRHQWTDESSSKHPRPVVILGKMLGKTEVSMGLPDGSHTRPAGWLTAGRVLCGNGLETALFAFRLVDVTSQRNHE</sequence>
<reference evidence="1 2" key="2">
    <citation type="submission" date="2018-11" db="EMBL/GenBank/DDBJ databases">
        <authorList>
            <consortium name="Pathogen Informatics"/>
        </authorList>
    </citation>
    <scope>NUCLEOTIDE SEQUENCE [LARGE SCALE GENOMIC DNA]</scope>
</reference>
<dbReference type="AlphaFoldDB" id="A0A0N4YN62"/>
<dbReference type="Proteomes" id="UP000271162">
    <property type="component" value="Unassembled WGS sequence"/>
</dbReference>
<dbReference type="WBParaSite" id="NBR_0001866001-mRNA-1">
    <property type="protein sequence ID" value="NBR_0001866001-mRNA-1"/>
    <property type="gene ID" value="NBR_0001866001"/>
</dbReference>
<gene>
    <name evidence="1" type="ORF">NBR_LOCUS18661</name>
</gene>
<evidence type="ECO:0000313" key="2">
    <source>
        <dbReference type="Proteomes" id="UP000271162"/>
    </source>
</evidence>
<name>A0A0N4YN62_NIPBR</name>